<evidence type="ECO:0000313" key="3">
    <source>
        <dbReference type="Proteomes" id="UP000647416"/>
    </source>
</evidence>
<feature type="compositionally biased region" description="Polar residues" evidence="1">
    <location>
        <begin position="21"/>
        <end position="33"/>
    </location>
</feature>
<evidence type="ECO:0000256" key="1">
    <source>
        <dbReference type="SAM" id="MobiDB-lite"/>
    </source>
</evidence>
<name>A0A926FBN2_9FIRM</name>
<dbReference type="AlphaFoldDB" id="A0A926FBN2"/>
<organism evidence="2 3">
    <name type="scientific">Qingrenia yutianensis</name>
    <dbReference type="NCBI Taxonomy" id="2763676"/>
    <lineage>
        <taxon>Bacteria</taxon>
        <taxon>Bacillati</taxon>
        <taxon>Bacillota</taxon>
        <taxon>Clostridia</taxon>
        <taxon>Eubacteriales</taxon>
        <taxon>Oscillospiraceae</taxon>
        <taxon>Qingrenia</taxon>
    </lineage>
</organism>
<gene>
    <name evidence="2" type="ORF">H8706_02395</name>
</gene>
<protein>
    <submittedName>
        <fullName evidence="2">Uncharacterized protein</fullName>
    </submittedName>
</protein>
<dbReference type="RefSeq" id="WP_262431360.1">
    <property type="nucleotide sequence ID" value="NZ_JACRTE010000002.1"/>
</dbReference>
<dbReference type="EMBL" id="JACRTE010000002">
    <property type="protein sequence ID" value="MBC8595717.1"/>
    <property type="molecule type" value="Genomic_DNA"/>
</dbReference>
<proteinExistence type="predicted"/>
<dbReference type="Proteomes" id="UP000647416">
    <property type="component" value="Unassembled WGS sequence"/>
</dbReference>
<evidence type="ECO:0000313" key="2">
    <source>
        <dbReference type="EMBL" id="MBC8595717.1"/>
    </source>
</evidence>
<sequence>MDNIGDKISEILKNPDAMSQISQMMSGAQSTGAPSGDDLEMTRKISQIASKMNDRSDPKINLLYALKPYMNTTRAQHIDKAIKMLKLTQMTELFKDL</sequence>
<comment type="caution">
    <text evidence="2">The sequence shown here is derived from an EMBL/GenBank/DDBJ whole genome shotgun (WGS) entry which is preliminary data.</text>
</comment>
<feature type="region of interest" description="Disordered" evidence="1">
    <location>
        <begin position="21"/>
        <end position="42"/>
    </location>
</feature>
<accession>A0A926FBN2</accession>
<keyword evidence="3" id="KW-1185">Reference proteome</keyword>
<reference evidence="2" key="1">
    <citation type="submission" date="2020-08" db="EMBL/GenBank/DDBJ databases">
        <title>Genome public.</title>
        <authorList>
            <person name="Liu C."/>
            <person name="Sun Q."/>
        </authorList>
    </citation>
    <scope>NUCLEOTIDE SEQUENCE</scope>
    <source>
        <strain evidence="2">NSJ-50</strain>
    </source>
</reference>